<feature type="region of interest" description="Disordered" evidence="1">
    <location>
        <begin position="1713"/>
        <end position="1737"/>
    </location>
</feature>
<reference evidence="2 3" key="1">
    <citation type="submission" date="2014-03" db="EMBL/GenBank/DDBJ databases">
        <authorList>
            <person name="Sibley D."/>
            <person name="Venepally P."/>
            <person name="Karamycheva S."/>
            <person name="Hadjithomas M."/>
            <person name="Khan A."/>
            <person name="Brunk B."/>
            <person name="Roos D."/>
            <person name="Caler E."/>
            <person name="Lorenzi H."/>
        </authorList>
    </citation>
    <scope>NUCLEOTIDE SEQUENCE [LARGE SCALE GENOMIC DNA]</scope>
    <source>
        <strain evidence="3">p89</strain>
    </source>
</reference>
<feature type="compositionally biased region" description="Polar residues" evidence="1">
    <location>
        <begin position="52"/>
        <end position="66"/>
    </location>
</feature>
<feature type="compositionally biased region" description="Basic and acidic residues" evidence="1">
    <location>
        <begin position="1064"/>
        <end position="1075"/>
    </location>
</feature>
<feature type="region of interest" description="Disordered" evidence="1">
    <location>
        <begin position="603"/>
        <end position="645"/>
    </location>
</feature>
<feature type="region of interest" description="Disordered" evidence="1">
    <location>
        <begin position="1094"/>
        <end position="1182"/>
    </location>
</feature>
<gene>
    <name evidence="2" type="ORF">TGP89_217860</name>
</gene>
<feature type="compositionally biased region" description="Basic and acidic residues" evidence="1">
    <location>
        <begin position="1726"/>
        <end position="1737"/>
    </location>
</feature>
<feature type="compositionally biased region" description="Basic and acidic residues" evidence="1">
    <location>
        <begin position="1766"/>
        <end position="1787"/>
    </location>
</feature>
<feature type="compositionally biased region" description="Basic and acidic residues" evidence="1">
    <location>
        <begin position="3077"/>
        <end position="3086"/>
    </location>
</feature>
<feature type="compositionally biased region" description="Low complexity" evidence="1">
    <location>
        <begin position="246"/>
        <end position="258"/>
    </location>
</feature>
<feature type="compositionally biased region" description="Polar residues" evidence="1">
    <location>
        <begin position="2973"/>
        <end position="2986"/>
    </location>
</feature>
<feature type="compositionally biased region" description="Basic and acidic residues" evidence="1">
    <location>
        <begin position="2116"/>
        <end position="2133"/>
    </location>
</feature>
<sequence>MAKRQKGLLRQSPSRTIRNGVGETGSRPESGTASLAHRAALECNAFHKKSLQRSPASIPSGTSSPVPQLYASAQAADVVKPCEHPQLSAAASSEEQAAVQLVQQTPRRTCENERSENATREAKGSASLAVYSPRVSFCDAAGPFADLLKGSSGTETQDPPNSPDLHMCTDCSGVLSAASQQTADSDASNADRSELSKFDLTPRATYQSSATQQAGLLDTRSQEARVFCMMNSPHNAKSAAGRTQQSPSAAPSSPALLPIAPLSVPQRDVSDRRLALQTHLATLERRLTDFLGIVAAAAPGALGAAIGVAAAGPPANPSMSCTSAAKGASFQGSSTRQKSVGPCRMAVQKTPLWGSVEAMLASSASRCGGIWRLSREERPSSPRSREADQLGDTPPKSEETGERASTQNGDTRLPEGETARRVPTHSLTENSGSPLSDALEAKVRRLTEVPSRIHQHPGNAHSPTGYVQGAGQVPLARGLLSIDVGAASCRSSQSVSSLASETSDVSGEPRTSRQTAVSPMSAIVLRDPEETERAVTSPASGPSPWQRRAGGAHRLRNGRKRSGESDEALSASRDRGMTSRSSAQSIAGVQKVGLNPSAGDAFFESSDLNTGGSGSRGVASGGAAGDGGNAADRERRTKSPERCDGAADISNACAQTTGSMGVQELSHESLSGLASLSGADCTPALSCCSVSACSGFGHGSASTPVSPEKPTDWTATPSTAVTCTPEMTASSQLSLETTQRVPLRLPPSERERSFDRKVNEKALQTPGKDAKKPEGRQLVSGAPLAATRGEDWSIASDKRLLERRDLPGEAALFPLVPASGESRLAPAASSPDAASRHPVGSAAVPRGACRLRRSEPRDRFPHKERKGPYAPSCEQASLQPRAKQLSRPDTGEGIPNQLLQHLLLVLQCLDQVKNMQAALHVCVAPPAEVRGLEAPSGALDTAEVCLPSTAALLSATAALPDEEDLVGHRWRERGRLVADVALKSTHAAAMAGALAALPSSEEAPKRRGALRRQAPRDQADAFDRLSAAVLAVTEAAADAAACAAHETEDDRETELLKRGPPANRLEKRPSSRPFRESGWGCRTQLPKEKLRFFRRFSTPGGRSRHATRSSACAKEGRHLEDARDRQRRRKRMVQQSRLDGERENPWRTQREAAGCLRGSGDAASSESEPEANGVNEKKSDAGRRRCLGFSSRLRLEPELRRREDSQRLKEARERQQNGALSLLQGSWVIRLLPPASPERKVEQRGCAAAARSAAANFFLSFAGGRRGRETASRQEPEAEASSSFASRLFPARRKASGSDRARQLPRQEKCFLFVSADFSYLCCAASPPPSVVRATEGSRAAGDLRRAVCTTTETACSLGGAATSSVSRKDSRELCAGKGSRGKDKARRQATPAADAWLFCQGSRRTQALSNGDGTEASTAKSERHADDWTLAEETVDHGLGATSGSENGESIVGGSPSSSQKKPGSDLPFQGVQTPGSNWESEGCGGTGADELLASPCRSQPRLHVALPETKGAHAVSPLEESRAGDMLAPGISSQSLEAKTCSPTRLGADRTVPCCDRPSAAATRVRISEGEGGSTVLGFCCLSDSSVAGSRMSRTSAQRITPVVASPCCAWEERTPESECSLCGDMTASTVSALTPDYRRTPCQQTGNLDRAGCTSQLKASGGVVVAFSDGQGGDSEGADTDASVAPSVLCVALPAFASCQRRRQGRANRKACLSSASSPTTGEPRHAACEARRPRKESSLQTACVKRSASKSFFNACSGSDSGGRRDQRDKVLNPLDRRSEPRRPSWAVATSSESSGKTSRRLETASRQQAVGARGSPLGVAPSQFPWKSPQLIVPLSAVESVEYGYSSSAYHRLQRSNCAPLVAVPPYLCCSIRVRRSRDQTQEGSERGNLTDCSSAASVASCWSACTPQAKPESRRWGTESGKAPRTGLTREDDLEAFDFIVLSESDAAKWAVSLNSLIRHDPRRVRFTAEEFSYQLHVMRQHHTQRLRLECLLAHTQLHARRGPEARSESGSKRRCERREPADSAHSSASRAADLEALAGIQDFTTAISGWQEVHRNASSALKTGNVRSRSDRDSDFVVESSSLGGKILEGETLESEASESEASESDTDASWRDASCESSRRYDFRQGSRRPRRRCGPHRFSSAPPQICGCSCCSTTTGSGADLNSGDEYVRLRSWAPSALSRLPSSLRGPSSRRGRTPGDPRMTRPRVSPKAGDTPTRGATFSRALKSSEAEGDGGQSRACASVGEANVVDDCAGRQGCSRPRSVGIRTAAVSSPSLPAPKTSEEQGAPGGCGFGLAGTEQEENTLPDASEPPKNAESREEKANQNTQMPSTSTAQVAPVRGQSPLRRGISDVTPGALGVKRSSGVSRSLPTPALASCPSQSLVGGRPELVPNSVLGREPAALLRANSSVSGQSLPDEQERFESKAMRSLWRSRSFAAPAASAEMRRWASAGVSSVSNCGSQSGRGTPASKASTTEALLRFLNRSWKASRRKEPRVSHTQSEHRGTEGLVSGEQSPPCMGPSRGGPPSGPATQSCLCRLPPPALRPGDKLDASRSVQTDTEKAEFFSPVVVGSHPPFYLNAVRSYVSGLLSPPHITQGAPWVVPGPSECGGCAAPVRMHQRHQNQRLVESRGSACEALEVIPGLSVERQGEGEARVSRGGLSSSVPLAPSGAQSEAKRWRSLTRGFGLFARRRPSEEATQAAAGRPVLKRSASCFTAGDRHAPCMRFTEASAFPWSLRPTVEPASQTPAAGSCRSCSATRSLPQGDADELHCMQSVGDQKEQLESAAPEASFPLGIFVPSFPPVFGGRPCCLHPTHQGGRACNWRRDWAGCSLPLASLHEVCGTADNGDIGGVGGTPSGPVGPSLLGTHTAGCETVFAEKLVVPLHQTLHKFLHNPHDPEKGPVPPTCLHRRPPILAVGGMLYRCQTHEWWTPKGESDQPGAGELSPLWPTARLQVPVSSPHESEQNLTAVSDRSQDLQVSRRGSAPPREVSASAEGWKRRGEENTEKTDLPAPVSSDIQSKQIREWLPQETESSPETLMTPVAVPSLPAGVGDEDEEEVQFCIFSEDEETRKGERDGLHAAQRCPVP</sequence>
<feature type="compositionally biased region" description="Basic and acidic residues" evidence="1">
    <location>
        <begin position="747"/>
        <end position="760"/>
    </location>
</feature>
<feature type="region of interest" description="Disordered" evidence="1">
    <location>
        <begin position="2963"/>
        <end position="3095"/>
    </location>
</feature>
<feature type="compositionally biased region" description="Low complexity" evidence="1">
    <location>
        <begin position="2188"/>
        <end position="2197"/>
    </location>
</feature>
<accession>A0A086JZU9</accession>
<feature type="compositionally biased region" description="Polar residues" evidence="1">
    <location>
        <begin position="1407"/>
        <end position="1420"/>
    </location>
</feature>
<feature type="compositionally biased region" description="Basic and acidic residues" evidence="1">
    <location>
        <begin position="2501"/>
        <end position="2513"/>
    </location>
</feature>
<feature type="compositionally biased region" description="Basic and acidic residues" evidence="1">
    <location>
        <begin position="2008"/>
        <end position="2029"/>
    </location>
</feature>
<feature type="compositionally biased region" description="Low complexity" evidence="1">
    <location>
        <begin position="493"/>
        <end position="503"/>
    </location>
</feature>
<feature type="compositionally biased region" description="Acidic residues" evidence="1">
    <location>
        <begin position="2098"/>
        <end position="2114"/>
    </location>
</feature>
<feature type="region of interest" description="Disordered" evidence="1">
    <location>
        <begin position="103"/>
        <end position="125"/>
    </location>
</feature>
<feature type="region of interest" description="Disordered" evidence="1">
    <location>
        <begin position="1369"/>
        <end position="1390"/>
    </location>
</feature>
<feature type="region of interest" description="Disordered" evidence="1">
    <location>
        <begin position="2656"/>
        <end position="2685"/>
    </location>
</feature>
<feature type="region of interest" description="Disordered" evidence="1">
    <location>
        <begin position="2006"/>
        <end position="2037"/>
    </location>
</feature>
<feature type="compositionally biased region" description="Basic and acidic residues" evidence="1">
    <location>
        <begin position="2321"/>
        <end position="2330"/>
    </location>
</feature>
<dbReference type="VEuPathDB" id="ToxoDB:TGP89_217860"/>
<evidence type="ECO:0000313" key="2">
    <source>
        <dbReference type="EMBL" id="KFG37667.1"/>
    </source>
</evidence>
<feature type="region of interest" description="Disordered" evidence="1">
    <location>
        <begin position="727"/>
        <end position="784"/>
    </location>
</feature>
<feature type="region of interest" description="Disordered" evidence="1">
    <location>
        <begin position="2496"/>
        <end position="2557"/>
    </location>
</feature>
<feature type="compositionally biased region" description="Polar residues" evidence="1">
    <location>
        <begin position="727"/>
        <end position="740"/>
    </location>
</feature>
<protein>
    <submittedName>
        <fullName evidence="2">Uncharacterized protein</fullName>
    </submittedName>
</protein>
<feature type="compositionally biased region" description="Basic and acidic residues" evidence="1">
    <location>
        <begin position="1045"/>
        <end position="1057"/>
    </location>
</feature>
<feature type="region of interest" description="Disordered" evidence="1">
    <location>
        <begin position="372"/>
        <end position="437"/>
    </location>
</feature>
<feature type="region of interest" description="Disordered" evidence="1">
    <location>
        <begin position="149"/>
        <end position="169"/>
    </location>
</feature>
<feature type="compositionally biased region" description="Basic and acidic residues" evidence="1">
    <location>
        <begin position="3004"/>
        <end position="3017"/>
    </location>
</feature>
<feature type="region of interest" description="Disordered" evidence="1">
    <location>
        <begin position="822"/>
        <end position="888"/>
    </location>
</feature>
<feature type="compositionally biased region" description="Polar residues" evidence="1">
    <location>
        <begin position="1472"/>
        <end position="1481"/>
    </location>
</feature>
<feature type="region of interest" description="Disordered" evidence="1">
    <location>
        <begin position="1407"/>
        <end position="1427"/>
    </location>
</feature>
<feature type="compositionally biased region" description="Polar residues" evidence="1">
    <location>
        <begin position="1792"/>
        <end position="1801"/>
    </location>
</feature>
<feature type="region of interest" description="Disordered" evidence="1">
    <location>
        <begin position="2094"/>
        <end position="2149"/>
    </location>
</feature>
<feature type="compositionally biased region" description="Low complexity" evidence="1">
    <location>
        <begin position="1454"/>
        <end position="1463"/>
    </location>
</feature>
<feature type="region of interest" description="Disordered" evidence="1">
    <location>
        <begin position="1439"/>
        <end position="1486"/>
    </location>
</feature>
<feature type="compositionally biased region" description="Basic and acidic residues" evidence="1">
    <location>
        <begin position="373"/>
        <end position="388"/>
    </location>
</feature>
<feature type="region of interest" description="Disordered" evidence="1">
    <location>
        <begin position="2461"/>
        <end position="2481"/>
    </location>
</feature>
<feature type="compositionally biased region" description="Basic and acidic residues" evidence="1">
    <location>
        <begin position="1114"/>
        <end position="1124"/>
    </location>
</feature>
<comment type="caution">
    <text evidence="2">The sequence shown here is derived from an EMBL/GenBank/DDBJ whole genome shotgun (WGS) entry which is preliminary data.</text>
</comment>
<feature type="compositionally biased region" description="Polar residues" evidence="1">
    <location>
        <begin position="425"/>
        <end position="434"/>
    </location>
</feature>
<feature type="region of interest" description="Disordered" evidence="1">
    <location>
        <begin position="1044"/>
        <end position="1080"/>
    </location>
</feature>
<feature type="compositionally biased region" description="Basic and acidic residues" evidence="1">
    <location>
        <begin position="631"/>
        <end position="645"/>
    </location>
</feature>
<feature type="region of interest" description="Disordered" evidence="1">
    <location>
        <begin position="50"/>
        <end position="69"/>
    </location>
</feature>
<feature type="region of interest" description="Disordered" evidence="1">
    <location>
        <begin position="998"/>
        <end position="1018"/>
    </location>
</feature>
<name>A0A086JZU9_TOXGO</name>
<feature type="compositionally biased region" description="Basic and acidic residues" evidence="1">
    <location>
        <begin position="108"/>
        <end position="123"/>
    </location>
</feature>
<feature type="compositionally biased region" description="Polar residues" evidence="1">
    <location>
        <begin position="2331"/>
        <end position="2343"/>
    </location>
</feature>
<feature type="region of interest" description="Disordered" evidence="1">
    <location>
        <begin position="2188"/>
        <end position="2228"/>
    </location>
</feature>
<feature type="region of interest" description="Disordered" evidence="1">
    <location>
        <begin position="2277"/>
        <end position="2393"/>
    </location>
</feature>
<feature type="region of interest" description="Disordered" evidence="1">
    <location>
        <begin position="2069"/>
        <end position="2088"/>
    </location>
</feature>
<feature type="compositionally biased region" description="Basic and acidic residues" evidence="1">
    <location>
        <begin position="1138"/>
        <end position="1150"/>
    </location>
</feature>
<proteinExistence type="predicted"/>
<feature type="compositionally biased region" description="Gly residues" evidence="1">
    <location>
        <begin position="611"/>
        <end position="628"/>
    </location>
</feature>
<dbReference type="Proteomes" id="UP000028828">
    <property type="component" value="Unassembled WGS sequence"/>
</dbReference>
<organism evidence="2 3">
    <name type="scientific">Toxoplasma gondii p89</name>
    <dbReference type="NCBI Taxonomy" id="943119"/>
    <lineage>
        <taxon>Eukaryota</taxon>
        <taxon>Sar</taxon>
        <taxon>Alveolata</taxon>
        <taxon>Apicomplexa</taxon>
        <taxon>Conoidasida</taxon>
        <taxon>Coccidia</taxon>
        <taxon>Eucoccidiorida</taxon>
        <taxon>Eimeriorina</taxon>
        <taxon>Sarcocystidae</taxon>
        <taxon>Toxoplasma</taxon>
    </lineage>
</organism>
<feature type="region of interest" description="Disordered" evidence="1">
    <location>
        <begin position="235"/>
        <end position="258"/>
    </location>
</feature>
<evidence type="ECO:0000313" key="3">
    <source>
        <dbReference type="Proteomes" id="UP000028828"/>
    </source>
</evidence>
<dbReference type="OrthoDB" id="10446377at2759"/>
<feature type="compositionally biased region" description="Basic residues" evidence="1">
    <location>
        <begin position="2134"/>
        <end position="2144"/>
    </location>
</feature>
<feature type="region of interest" description="Disordered" evidence="1">
    <location>
        <begin position="493"/>
        <end position="586"/>
    </location>
</feature>
<evidence type="ECO:0000256" key="1">
    <source>
        <dbReference type="SAM" id="MobiDB-lite"/>
    </source>
</evidence>
<feature type="region of interest" description="Disordered" evidence="1">
    <location>
        <begin position="1759"/>
        <end position="1821"/>
    </location>
</feature>
<dbReference type="EMBL" id="AEYI02001420">
    <property type="protein sequence ID" value="KFG37667.1"/>
    <property type="molecule type" value="Genomic_DNA"/>
</dbReference>
<feature type="compositionally biased region" description="Basic and acidic residues" evidence="1">
    <location>
        <begin position="852"/>
        <end position="861"/>
    </location>
</feature>
<feature type="region of interest" description="Disordered" evidence="1">
    <location>
        <begin position="1"/>
        <end position="34"/>
    </location>
</feature>
<feature type="compositionally biased region" description="Basic residues" evidence="1">
    <location>
        <begin position="550"/>
        <end position="560"/>
    </location>
</feature>